<protein>
    <submittedName>
        <fullName evidence="7">Hemolysin D</fullName>
    </submittedName>
</protein>
<feature type="domain" description="Multidrug resistance protein MdtA-like barrel-sandwich hybrid" evidence="5">
    <location>
        <begin position="57"/>
        <end position="252"/>
    </location>
</feature>
<dbReference type="AlphaFoldDB" id="A0A154L2Q3"/>
<dbReference type="Gene3D" id="2.40.30.170">
    <property type="match status" value="1"/>
</dbReference>
<dbReference type="EMBL" id="LPVY01000021">
    <property type="protein sequence ID" value="KZB62254.1"/>
    <property type="molecule type" value="Genomic_DNA"/>
</dbReference>
<name>A0A154L2Q3_9PROT</name>
<comment type="caution">
    <text evidence="7">The sequence shown here is derived from an EMBL/GenBank/DDBJ whole genome shotgun (WGS) entry which is preliminary data.</text>
</comment>
<feature type="domain" description="Multidrug resistance protein MdtA-like alpha-helical hairpin" evidence="4">
    <location>
        <begin position="125"/>
        <end position="185"/>
    </location>
</feature>
<dbReference type="InterPro" id="IPR058634">
    <property type="entry name" value="AaeA-lik-b-barrel"/>
</dbReference>
<dbReference type="GO" id="GO:0055085">
    <property type="term" value="P:transmembrane transport"/>
    <property type="evidence" value="ECO:0007669"/>
    <property type="project" value="InterPro"/>
</dbReference>
<reference evidence="7 8" key="1">
    <citation type="submission" date="2015-12" db="EMBL/GenBank/DDBJ databases">
        <title>Genome sequence of Thalassospira lucentensis MCCC 1A02072.</title>
        <authorList>
            <person name="Lu L."/>
            <person name="Lai Q."/>
            <person name="Shao Z."/>
            <person name="Qian P."/>
        </authorList>
    </citation>
    <scope>NUCLEOTIDE SEQUENCE [LARGE SCALE GENOMIC DNA]</scope>
    <source>
        <strain evidence="7 8">MCCC 1A02072</strain>
    </source>
</reference>
<dbReference type="PANTHER" id="PTHR30386">
    <property type="entry name" value="MEMBRANE FUSION SUBUNIT OF EMRAB-TOLC MULTIDRUG EFFLUX PUMP"/>
    <property type="match status" value="1"/>
</dbReference>
<dbReference type="InterPro" id="IPR058625">
    <property type="entry name" value="MdtA-like_BSH"/>
</dbReference>
<organism evidence="7 8">
    <name type="scientific">Thalassospira lucentensis</name>
    <dbReference type="NCBI Taxonomy" id="168935"/>
    <lineage>
        <taxon>Bacteria</taxon>
        <taxon>Pseudomonadati</taxon>
        <taxon>Pseudomonadota</taxon>
        <taxon>Alphaproteobacteria</taxon>
        <taxon>Rhodospirillales</taxon>
        <taxon>Thalassospiraceae</taxon>
        <taxon>Thalassospira</taxon>
    </lineage>
</organism>
<keyword evidence="3" id="KW-0812">Transmembrane</keyword>
<dbReference type="Pfam" id="PF25876">
    <property type="entry name" value="HH_MFP_RND"/>
    <property type="match status" value="1"/>
</dbReference>
<evidence type="ECO:0000256" key="3">
    <source>
        <dbReference type="SAM" id="Phobius"/>
    </source>
</evidence>
<feature type="coiled-coil region" evidence="1">
    <location>
        <begin position="97"/>
        <end position="152"/>
    </location>
</feature>
<keyword evidence="3" id="KW-0472">Membrane</keyword>
<feature type="transmembrane region" description="Helical" evidence="3">
    <location>
        <begin position="18"/>
        <end position="39"/>
    </location>
</feature>
<dbReference type="PANTHER" id="PTHR30386:SF24">
    <property type="entry name" value="MULTIDRUG RESISTANCE EFFLUX PUMP"/>
    <property type="match status" value="1"/>
</dbReference>
<evidence type="ECO:0000256" key="2">
    <source>
        <dbReference type="SAM" id="MobiDB-lite"/>
    </source>
</evidence>
<dbReference type="Pfam" id="PF25963">
    <property type="entry name" value="Beta-barrel_AAEA"/>
    <property type="match status" value="1"/>
</dbReference>
<dbReference type="Pfam" id="PF25917">
    <property type="entry name" value="BSH_RND"/>
    <property type="match status" value="1"/>
</dbReference>
<accession>A0A154L2Q3</accession>
<dbReference type="OrthoDB" id="9811754at2"/>
<dbReference type="InterPro" id="IPR050739">
    <property type="entry name" value="MFP"/>
</dbReference>
<evidence type="ECO:0000259" key="6">
    <source>
        <dbReference type="Pfam" id="PF25963"/>
    </source>
</evidence>
<dbReference type="Gene3D" id="2.40.50.100">
    <property type="match status" value="1"/>
</dbReference>
<gene>
    <name evidence="7" type="ORF">AUP42_04715</name>
</gene>
<evidence type="ECO:0000259" key="4">
    <source>
        <dbReference type="Pfam" id="PF25876"/>
    </source>
</evidence>
<proteinExistence type="predicted"/>
<dbReference type="SUPFAM" id="SSF111369">
    <property type="entry name" value="HlyD-like secretion proteins"/>
    <property type="match status" value="3"/>
</dbReference>
<dbReference type="Gene3D" id="1.10.287.470">
    <property type="entry name" value="Helix hairpin bin"/>
    <property type="match status" value="2"/>
</dbReference>
<sequence length="379" mass="40916">MVLINTKRIKRTMSVKKVILPLIAAAIIGGGGYYGFYWVTEGQFHESTDNAYLQADEVAISPKVSGYVGDLRVAENQPVRKGELMLSIKDEDYRAELKQAEAALEARRAAVQTMDEQITLQMAAIDQAKANLRIAKVELDRTSEDYARYEDLVKKGAASRQKFDYAKADRQTAQAQVAAANATLAVEQGRIGVLRAQKVEAERAVSQAEASRDIAQQALDDTRIYAPFDGVIGNRSVQTGALVQPGEQLLVLVPLPGVYVVANFKETQIGHMAPGQKVNVEVDAFPDADITGRVESFAPATGAQFSLLPPENATGNFTKITQRVPVRIALDNSDLAKALRPGLSVVVNVDVRDDDGAEHASGTGLASVVTPAPELSERN</sequence>
<feature type="region of interest" description="Disordered" evidence="2">
    <location>
        <begin position="356"/>
        <end position="379"/>
    </location>
</feature>
<evidence type="ECO:0000256" key="1">
    <source>
        <dbReference type="SAM" id="Coils"/>
    </source>
</evidence>
<dbReference type="Proteomes" id="UP000076335">
    <property type="component" value="Unassembled WGS sequence"/>
</dbReference>
<evidence type="ECO:0000313" key="7">
    <source>
        <dbReference type="EMBL" id="KZB62254.1"/>
    </source>
</evidence>
<dbReference type="InterPro" id="IPR058624">
    <property type="entry name" value="MdtA-like_HH"/>
</dbReference>
<keyword evidence="1" id="KW-0175">Coiled coil</keyword>
<evidence type="ECO:0000259" key="5">
    <source>
        <dbReference type="Pfam" id="PF25917"/>
    </source>
</evidence>
<feature type="domain" description="p-hydroxybenzoic acid efflux pump subunit AaeA-like beta-barrel" evidence="6">
    <location>
        <begin position="258"/>
        <end position="349"/>
    </location>
</feature>
<evidence type="ECO:0000313" key="8">
    <source>
        <dbReference type="Proteomes" id="UP000076335"/>
    </source>
</evidence>
<keyword evidence="3" id="KW-1133">Transmembrane helix</keyword>